<evidence type="ECO:0000313" key="4">
    <source>
        <dbReference type="Proteomes" id="UP000183253"/>
    </source>
</evidence>
<evidence type="ECO:0000313" key="3">
    <source>
        <dbReference type="EMBL" id="SEA92434.1"/>
    </source>
</evidence>
<keyword evidence="2" id="KW-0812">Transmembrane</keyword>
<dbReference type="OrthoDB" id="1004980at2"/>
<dbReference type="EMBL" id="FNRI01000009">
    <property type="protein sequence ID" value="SEA92434.1"/>
    <property type="molecule type" value="Genomic_DNA"/>
</dbReference>
<dbReference type="RefSeq" id="WP_010265841.1">
    <property type="nucleotide sequence ID" value="NZ_CAEG01000017.1"/>
</dbReference>
<reference evidence="3 4" key="1">
    <citation type="submission" date="2016-10" db="EMBL/GenBank/DDBJ databases">
        <authorList>
            <person name="de Groot N.N."/>
        </authorList>
    </citation>
    <scope>NUCLEOTIDE SEQUENCE [LARGE SCALE GENOMIC DNA]</scope>
    <source>
        <strain evidence="3 4">DSM 25383</strain>
    </source>
</reference>
<dbReference type="AlphaFoldDB" id="A0A1H4F569"/>
<keyword evidence="2" id="KW-0472">Membrane</keyword>
<sequence length="79" mass="9382">MKNNLMQLVRLVAMVLAIAGIIYALEFMERGIAVWFWVTLLGVGFVGLLYTFRLTQRRAARARREQERLEKKRSRRSRR</sequence>
<feature type="coiled-coil region" evidence="1">
    <location>
        <begin position="52"/>
        <end position="79"/>
    </location>
</feature>
<organism evidence="3 4">
    <name type="scientific">Alistipes timonensis JC136</name>
    <dbReference type="NCBI Taxonomy" id="1033731"/>
    <lineage>
        <taxon>Bacteria</taxon>
        <taxon>Pseudomonadati</taxon>
        <taxon>Bacteroidota</taxon>
        <taxon>Bacteroidia</taxon>
        <taxon>Bacteroidales</taxon>
        <taxon>Rikenellaceae</taxon>
        <taxon>Alistipes</taxon>
    </lineage>
</organism>
<dbReference type="Proteomes" id="UP000183253">
    <property type="component" value="Unassembled WGS sequence"/>
</dbReference>
<evidence type="ECO:0000256" key="1">
    <source>
        <dbReference type="SAM" id="Coils"/>
    </source>
</evidence>
<gene>
    <name evidence="3" type="ORF">SAMN05444145_10963</name>
</gene>
<evidence type="ECO:0000256" key="2">
    <source>
        <dbReference type="SAM" id="Phobius"/>
    </source>
</evidence>
<name>A0A1H4F569_9BACT</name>
<protein>
    <submittedName>
        <fullName evidence="3">Uncharacterized protein</fullName>
    </submittedName>
</protein>
<keyword evidence="4" id="KW-1185">Reference proteome</keyword>
<keyword evidence="1" id="KW-0175">Coiled coil</keyword>
<keyword evidence="2" id="KW-1133">Transmembrane helix</keyword>
<accession>A0A1H4F569</accession>
<proteinExistence type="predicted"/>
<feature type="transmembrane region" description="Helical" evidence="2">
    <location>
        <begin position="34"/>
        <end position="54"/>
    </location>
</feature>